<organism evidence="1 2">
    <name type="scientific">Latilactobacillus sakei</name>
    <name type="common">Lactobacillus sakei</name>
    <dbReference type="NCBI Taxonomy" id="1599"/>
    <lineage>
        <taxon>Bacteria</taxon>
        <taxon>Bacillati</taxon>
        <taxon>Bacillota</taxon>
        <taxon>Bacilli</taxon>
        <taxon>Lactobacillales</taxon>
        <taxon>Lactobacillaceae</taxon>
        <taxon>Latilactobacillus</taxon>
    </lineage>
</organism>
<accession>A0AAF0K476</accession>
<dbReference type="Proteomes" id="UP001179858">
    <property type="component" value="Chromosome"/>
</dbReference>
<dbReference type="AlphaFoldDB" id="A0AAF0K476"/>
<evidence type="ECO:0000313" key="2">
    <source>
        <dbReference type="Proteomes" id="UP001179858"/>
    </source>
</evidence>
<gene>
    <name evidence="1" type="ORF">QBD03_07395</name>
</gene>
<proteinExistence type="predicted"/>
<reference evidence="1" key="1">
    <citation type="submission" date="2023-04" db="EMBL/GenBank/DDBJ databases">
        <title>Novel strain of Lactilactobacillus sakei and use thereof.</title>
        <authorList>
            <person name="Kim S.Y."/>
        </authorList>
    </citation>
    <scope>NUCLEOTIDE SEQUENCE</scope>
    <source>
        <strain evidence="1">HUP1</strain>
    </source>
</reference>
<name>A0AAF0K476_LATSK</name>
<protein>
    <submittedName>
        <fullName evidence="1">Uncharacterized protein</fullName>
    </submittedName>
</protein>
<sequence length="55" mass="6231">MAEYAVYKGDKFIDQGTADYLADRLGVKRATIIWLQSPTNLKRDKGNRMVAVKVD</sequence>
<dbReference type="RefSeq" id="WP_280102639.1">
    <property type="nucleotide sequence ID" value="NZ_CP122959.1"/>
</dbReference>
<evidence type="ECO:0000313" key="1">
    <source>
        <dbReference type="EMBL" id="WGI18573.1"/>
    </source>
</evidence>
<dbReference type="EMBL" id="CP122959">
    <property type="protein sequence ID" value="WGI18573.1"/>
    <property type="molecule type" value="Genomic_DNA"/>
</dbReference>